<accession>A0A0K1QC44</accession>
<evidence type="ECO:0000313" key="2">
    <source>
        <dbReference type="Proteomes" id="UP000064967"/>
    </source>
</evidence>
<dbReference type="EMBL" id="CP012333">
    <property type="protein sequence ID" value="AKV03005.1"/>
    <property type="molecule type" value="Genomic_DNA"/>
</dbReference>
<reference evidence="1 2" key="1">
    <citation type="submission" date="2015-08" db="EMBL/GenBank/DDBJ databases">
        <authorList>
            <person name="Babu N.S."/>
            <person name="Beckwith C.J."/>
            <person name="Beseler K.G."/>
            <person name="Brison A."/>
            <person name="Carone J.V."/>
            <person name="Caskin T.P."/>
            <person name="Diamond M."/>
            <person name="Durham M.E."/>
            <person name="Foxe J.M."/>
            <person name="Go M."/>
            <person name="Henderson B.A."/>
            <person name="Jones I.B."/>
            <person name="McGettigan J.A."/>
            <person name="Micheletti S.J."/>
            <person name="Nasrallah M.E."/>
            <person name="Ortiz D."/>
            <person name="Piller C.R."/>
            <person name="Privatt S.R."/>
            <person name="Schneider S.L."/>
            <person name="Sharp S."/>
            <person name="Smith T.C."/>
            <person name="Stanton J.D."/>
            <person name="Ullery H.E."/>
            <person name="Wilson R.J."/>
            <person name="Serrano M.G."/>
            <person name="Buck G."/>
            <person name="Lee V."/>
            <person name="Wang Y."/>
            <person name="Carvalho R."/>
            <person name="Voegtly L."/>
            <person name="Shi R."/>
            <person name="Duckworth R."/>
            <person name="Johnson A."/>
            <person name="Loviza R."/>
            <person name="Walstead R."/>
            <person name="Shah Z."/>
            <person name="Kiflezghi M."/>
            <person name="Wade K."/>
            <person name="Ball S.L."/>
            <person name="Bradley K.W."/>
            <person name="Asai D.J."/>
            <person name="Bowman C.A."/>
            <person name="Russell D.A."/>
            <person name="Pope W.H."/>
            <person name="Jacobs-Sera D."/>
            <person name="Hendrix R.W."/>
            <person name="Hatfull G.F."/>
        </authorList>
    </citation>
    <scope>NUCLEOTIDE SEQUENCE [LARGE SCALE GENOMIC DNA]</scope>
    <source>
        <strain evidence="1 2">DSM 27648</strain>
    </source>
</reference>
<dbReference type="Proteomes" id="UP000064967">
    <property type="component" value="Chromosome"/>
</dbReference>
<dbReference type="RefSeq" id="WP_146653840.1">
    <property type="nucleotide sequence ID" value="NZ_CP012333.1"/>
</dbReference>
<evidence type="ECO:0000313" key="1">
    <source>
        <dbReference type="EMBL" id="AKV03005.1"/>
    </source>
</evidence>
<protein>
    <submittedName>
        <fullName evidence="1">Uncharacterized protein</fullName>
    </submittedName>
</protein>
<keyword evidence="2" id="KW-1185">Reference proteome</keyword>
<organism evidence="1 2">
    <name type="scientific">Labilithrix luteola</name>
    <dbReference type="NCBI Taxonomy" id="1391654"/>
    <lineage>
        <taxon>Bacteria</taxon>
        <taxon>Pseudomonadati</taxon>
        <taxon>Myxococcota</taxon>
        <taxon>Polyangia</taxon>
        <taxon>Polyangiales</taxon>
        <taxon>Labilitrichaceae</taxon>
        <taxon>Labilithrix</taxon>
    </lineage>
</organism>
<dbReference type="KEGG" id="llu:AKJ09_09668"/>
<proteinExistence type="predicted"/>
<dbReference type="STRING" id="1391654.AKJ09_09668"/>
<gene>
    <name evidence="1" type="ORF">AKJ09_09668</name>
</gene>
<sequence>MIRATSCGRCGTRYDGHAFGSLAPVERLDRDALAAIVVRWPEGTTVEVRACAKCARPIARLTRQAGGRA</sequence>
<dbReference type="AlphaFoldDB" id="A0A0K1QC44"/>
<name>A0A0K1QC44_9BACT</name>